<dbReference type="InterPro" id="IPR036640">
    <property type="entry name" value="ABC1_TM_sf"/>
</dbReference>
<keyword evidence="3" id="KW-1003">Cell membrane</keyword>
<dbReference type="RefSeq" id="WP_264071076.1">
    <property type="nucleotide sequence ID" value="NZ_JACKTY010000047.1"/>
</dbReference>
<dbReference type="Proteomes" id="UP001526201">
    <property type="component" value="Unassembled WGS sequence"/>
</dbReference>
<dbReference type="GO" id="GO:0005524">
    <property type="term" value="F:ATP binding"/>
    <property type="evidence" value="ECO:0007669"/>
    <property type="project" value="UniProtKB-KW"/>
</dbReference>
<feature type="domain" description="ABC transporter" evidence="13">
    <location>
        <begin position="342"/>
        <end position="575"/>
    </location>
</feature>
<feature type="transmembrane region" description="Helical" evidence="12">
    <location>
        <begin position="258"/>
        <end position="276"/>
    </location>
</feature>
<comment type="subcellular location">
    <subcellularLocation>
        <location evidence="1">Cell inner membrane</location>
        <topology evidence="1">Multi-pass membrane protein</topology>
    </subcellularLocation>
</comment>
<evidence type="ECO:0000256" key="10">
    <source>
        <dbReference type="ARBA" id="ARBA00023455"/>
    </source>
</evidence>
<evidence type="ECO:0000256" key="4">
    <source>
        <dbReference type="ARBA" id="ARBA00022692"/>
    </source>
</evidence>
<feature type="domain" description="ABC transmembrane type-1" evidence="14">
    <location>
        <begin position="35"/>
        <end position="311"/>
    </location>
</feature>
<dbReference type="InterPro" id="IPR039421">
    <property type="entry name" value="Type_1_exporter"/>
</dbReference>
<dbReference type="SMART" id="SM00382">
    <property type="entry name" value="AAA"/>
    <property type="match status" value="2"/>
</dbReference>
<reference evidence="15 16" key="1">
    <citation type="journal article" date="2022" name="BMC Genomics">
        <title>Comparative genome analysis of mycobacteria focusing on tRNA and non-coding RNA.</title>
        <authorList>
            <person name="Behra P.R.K."/>
            <person name="Pettersson B.M.F."/>
            <person name="Ramesh M."/>
            <person name="Das S."/>
            <person name="Dasgupta S."/>
            <person name="Kirsebom L.A."/>
        </authorList>
    </citation>
    <scope>NUCLEOTIDE SEQUENCE [LARGE SCALE GENOMIC DNA]</scope>
    <source>
        <strain evidence="15 16">DSM 44078</strain>
    </source>
</reference>
<dbReference type="InterPro" id="IPR003593">
    <property type="entry name" value="AAA+_ATPase"/>
</dbReference>
<keyword evidence="8 12" id="KW-1133">Transmembrane helix</keyword>
<accession>A0ABT3CK53</accession>
<name>A0ABT3CK53_9MYCO</name>
<dbReference type="Pfam" id="PF00664">
    <property type="entry name" value="ABC_membrane"/>
    <property type="match status" value="1"/>
</dbReference>
<comment type="caution">
    <text evidence="15">The sequence shown here is derived from an EMBL/GenBank/DDBJ whole genome shotgun (WGS) entry which is preliminary data.</text>
</comment>
<comment type="similarity">
    <text evidence="10">Belongs to the ABC transporter superfamily. Siderophore-Fe(3+) uptake transporter (SIUT) (TC 3.A.1.21) family.</text>
</comment>
<dbReference type="PROSITE" id="PS50929">
    <property type="entry name" value="ABC_TM1F"/>
    <property type="match status" value="2"/>
</dbReference>
<dbReference type="PANTHER" id="PTHR24221:SF654">
    <property type="entry name" value="ATP-BINDING CASSETTE SUB-FAMILY B MEMBER 6"/>
    <property type="match status" value="1"/>
</dbReference>
<dbReference type="InterPro" id="IPR027417">
    <property type="entry name" value="P-loop_NTPase"/>
</dbReference>
<feature type="transmembrane region" description="Helical" evidence="12">
    <location>
        <begin position="732"/>
        <end position="754"/>
    </location>
</feature>
<keyword evidence="5" id="KW-0547">Nucleotide-binding</keyword>
<keyword evidence="9 12" id="KW-0472">Membrane</keyword>
<feature type="transmembrane region" description="Helical" evidence="12">
    <location>
        <begin position="626"/>
        <end position="652"/>
    </location>
</feature>
<evidence type="ECO:0000256" key="1">
    <source>
        <dbReference type="ARBA" id="ARBA00004429"/>
    </source>
</evidence>
<evidence type="ECO:0000256" key="7">
    <source>
        <dbReference type="ARBA" id="ARBA00022967"/>
    </source>
</evidence>
<dbReference type="PROSITE" id="PS50893">
    <property type="entry name" value="ABC_TRANSPORTER_2"/>
    <property type="match status" value="2"/>
</dbReference>
<dbReference type="SUPFAM" id="SSF90123">
    <property type="entry name" value="ABC transporter transmembrane region"/>
    <property type="match status" value="2"/>
</dbReference>
<sequence length="1167" mass="122736">MTATTVRMDLTAEVPDGHRADLDRSVDWRRLRAPGAAVALVAMAIAAVLQSLSTVVLGRLAATPTWTMIAALAACALGYALLNTAGSTVWGVVADRAEGRLRGDLLAAALNQPLERLSEQAVGEVLDRVDDDTHEVGALVRSQLWDAMRTVVSVLPMWIVAGLTWWPAWIIFPIIGPLAIGIVRGPLRQLSERKVLEEAAWTEHAAAMEEGIAARDDLRTSLGQAYVLRRVAELSGVVQRRLLSVVAVESRITLRAGGLLHAFLAAVVVAGVALVAVGDLDIAQLVTLFFVSATLVGEVALLARQFPELQAGMGAVIRLRQLAASPSEPIGGQQFPVGSADIEFHDLHFAYTEGVFALDRITLHVKAGTTCAFVGRTGSGKSTLASLVSRAVDPEPGSLTIGGVDVLELDLQQLRASVGVVTQRTEILAGTLAENVALFADVPRDRVRGAIAELDLTDWVESLPDGLDTLLGPGGTTLSAGEEQLVAFARLLVRAVHVVVLDEATARMDPLTETRVIRAADRLLANRTGILIAHRLSTVMRADQVAVLEGGRLIDHGPRRELESRPGPFRRLLDAAGADDDPPATEEGSVIGGARRPGAALESTDVDGGPSLARGILHMVRTYPTWGLLGASLFALTGLLGSTGAISGFVWGHVVEDLQQGQTPVLLTAASVLCILAEPFVLVLAIRRFVPWWSACSLRIRMTVLDRQTRQHRLARTPPGEVVSRVLDADRFLHYADLCNDVVAGLVIVVIASLLGGTAIAGAILLAVMVTAAVASVAGRPIAGRSATAASATRADFGRALVSALECVRTVKLSAATQHLHAHLDRVDAGRVGAAVREHRVQTVLLGVPVLMVELGVVAVWGLYLLGAWNLATALLVSGAVGGFGYFGSVAGGVVTQAPGTRAWQLATSRFAGGADLMDIPPGIDLIAGAAPRPMAPQRIPLHRLELRNVTAVHDDGTRGVTGVDLTVDAGELVLLLGQVGSGKSSLLSTLCGLVGHTGEIYWNGVLITDAQTFLRPSQIAHVAQVPRVLSGTFADNVLLDHDREIERAVADACLAPDIAAAGGLDAIVGHRGVRLSGGQVQRLALARALAVEPELLLADDISSAVDAATEVQLWAGLRARGMTVLGATAKRAALAQADRVVVLVDGQVAEVGRWTVLAPRWNHLAA</sequence>
<evidence type="ECO:0000256" key="6">
    <source>
        <dbReference type="ARBA" id="ARBA00022840"/>
    </source>
</evidence>
<feature type="transmembrane region" description="Helical" evidence="12">
    <location>
        <begin position="872"/>
        <end position="895"/>
    </location>
</feature>
<evidence type="ECO:0000256" key="9">
    <source>
        <dbReference type="ARBA" id="ARBA00023136"/>
    </source>
</evidence>
<keyword evidence="7" id="KW-1278">Translocase</keyword>
<dbReference type="Pfam" id="PF00005">
    <property type="entry name" value="ABC_tran"/>
    <property type="match status" value="2"/>
</dbReference>
<organism evidence="15 16">
    <name type="scientific">Mycolicibacterium komossense</name>
    <dbReference type="NCBI Taxonomy" id="1779"/>
    <lineage>
        <taxon>Bacteria</taxon>
        <taxon>Bacillati</taxon>
        <taxon>Actinomycetota</taxon>
        <taxon>Actinomycetes</taxon>
        <taxon>Mycobacteriales</taxon>
        <taxon>Mycobacteriaceae</taxon>
        <taxon>Mycolicibacterium</taxon>
    </lineage>
</organism>
<feature type="transmembrane region" description="Helical" evidence="12">
    <location>
        <begin position="158"/>
        <end position="183"/>
    </location>
</feature>
<evidence type="ECO:0000256" key="8">
    <source>
        <dbReference type="ARBA" id="ARBA00022989"/>
    </source>
</evidence>
<dbReference type="InterPro" id="IPR003439">
    <property type="entry name" value="ABC_transporter-like_ATP-bd"/>
</dbReference>
<feature type="transmembrane region" description="Helical" evidence="12">
    <location>
        <begin position="69"/>
        <end position="93"/>
    </location>
</feature>
<feature type="domain" description="ABC transmembrane type-1" evidence="14">
    <location>
        <begin position="628"/>
        <end position="866"/>
    </location>
</feature>
<protein>
    <submittedName>
        <fullName evidence="15">ABC transporter ATP-binding protein</fullName>
    </submittedName>
</protein>
<dbReference type="SUPFAM" id="SSF52540">
    <property type="entry name" value="P-loop containing nucleoside triphosphate hydrolases"/>
    <property type="match status" value="2"/>
</dbReference>
<dbReference type="Gene3D" id="3.40.50.300">
    <property type="entry name" value="P-loop containing nucleotide triphosphate hydrolases"/>
    <property type="match status" value="2"/>
</dbReference>
<evidence type="ECO:0000259" key="13">
    <source>
        <dbReference type="PROSITE" id="PS50893"/>
    </source>
</evidence>
<feature type="transmembrane region" description="Helical" evidence="12">
    <location>
        <begin position="664"/>
        <end position="686"/>
    </location>
</feature>
<proteinExistence type="inferred from homology"/>
<evidence type="ECO:0000256" key="11">
    <source>
        <dbReference type="SAM" id="MobiDB-lite"/>
    </source>
</evidence>
<keyword evidence="6 15" id="KW-0067">ATP-binding</keyword>
<evidence type="ECO:0000256" key="5">
    <source>
        <dbReference type="ARBA" id="ARBA00022741"/>
    </source>
</evidence>
<evidence type="ECO:0000256" key="12">
    <source>
        <dbReference type="SAM" id="Phobius"/>
    </source>
</evidence>
<dbReference type="InterPro" id="IPR011527">
    <property type="entry name" value="ABC1_TM_dom"/>
</dbReference>
<keyword evidence="3" id="KW-0997">Cell inner membrane</keyword>
<keyword evidence="2" id="KW-0813">Transport</keyword>
<feature type="transmembrane region" description="Helical" evidence="12">
    <location>
        <begin position="844"/>
        <end position="866"/>
    </location>
</feature>
<evidence type="ECO:0000313" key="16">
    <source>
        <dbReference type="Proteomes" id="UP001526201"/>
    </source>
</evidence>
<feature type="transmembrane region" description="Helical" evidence="12">
    <location>
        <begin position="36"/>
        <end position="57"/>
    </location>
</feature>
<keyword evidence="16" id="KW-1185">Reference proteome</keyword>
<dbReference type="EMBL" id="JACKTY010000047">
    <property type="protein sequence ID" value="MCV7229807.1"/>
    <property type="molecule type" value="Genomic_DNA"/>
</dbReference>
<dbReference type="PANTHER" id="PTHR24221">
    <property type="entry name" value="ATP-BINDING CASSETTE SUB-FAMILY B"/>
    <property type="match status" value="1"/>
</dbReference>
<keyword evidence="4 12" id="KW-0812">Transmembrane</keyword>
<evidence type="ECO:0000313" key="15">
    <source>
        <dbReference type="EMBL" id="MCV7229807.1"/>
    </source>
</evidence>
<evidence type="ECO:0000259" key="14">
    <source>
        <dbReference type="PROSITE" id="PS50929"/>
    </source>
</evidence>
<gene>
    <name evidence="15" type="ORF">H7J73_27745</name>
</gene>
<evidence type="ECO:0000256" key="2">
    <source>
        <dbReference type="ARBA" id="ARBA00022448"/>
    </source>
</evidence>
<evidence type="ECO:0000256" key="3">
    <source>
        <dbReference type="ARBA" id="ARBA00022519"/>
    </source>
</evidence>
<feature type="domain" description="ABC transporter" evidence="13">
    <location>
        <begin position="945"/>
        <end position="1167"/>
    </location>
</feature>
<dbReference type="Gene3D" id="1.20.1560.10">
    <property type="entry name" value="ABC transporter type 1, transmembrane domain"/>
    <property type="match status" value="2"/>
</dbReference>
<feature type="region of interest" description="Disordered" evidence="11">
    <location>
        <begin position="574"/>
        <end position="594"/>
    </location>
</feature>
<feature type="transmembrane region" description="Helical" evidence="12">
    <location>
        <begin position="282"/>
        <end position="303"/>
    </location>
</feature>